<name>A0A8K0DLG4_9ROSA</name>
<organism evidence="1 2">
    <name type="scientific">Rhamnella rubrinervis</name>
    <dbReference type="NCBI Taxonomy" id="2594499"/>
    <lineage>
        <taxon>Eukaryota</taxon>
        <taxon>Viridiplantae</taxon>
        <taxon>Streptophyta</taxon>
        <taxon>Embryophyta</taxon>
        <taxon>Tracheophyta</taxon>
        <taxon>Spermatophyta</taxon>
        <taxon>Magnoliopsida</taxon>
        <taxon>eudicotyledons</taxon>
        <taxon>Gunneridae</taxon>
        <taxon>Pentapetalae</taxon>
        <taxon>rosids</taxon>
        <taxon>fabids</taxon>
        <taxon>Rosales</taxon>
        <taxon>Rhamnaceae</taxon>
        <taxon>rhamnoid group</taxon>
        <taxon>Rhamneae</taxon>
        <taxon>Rhamnella</taxon>
    </lineage>
</organism>
<evidence type="ECO:0000313" key="1">
    <source>
        <dbReference type="EMBL" id="KAF3432606.1"/>
    </source>
</evidence>
<evidence type="ECO:0000313" key="2">
    <source>
        <dbReference type="Proteomes" id="UP000796880"/>
    </source>
</evidence>
<dbReference type="EMBL" id="VOIH02000012">
    <property type="protein sequence ID" value="KAF3432606.1"/>
    <property type="molecule type" value="Genomic_DNA"/>
</dbReference>
<reference evidence="1" key="1">
    <citation type="submission" date="2020-03" db="EMBL/GenBank/DDBJ databases">
        <title>A high-quality chromosome-level genome assembly of a woody plant with both climbing and erect habits, Rhamnella rubrinervis.</title>
        <authorList>
            <person name="Lu Z."/>
            <person name="Yang Y."/>
            <person name="Zhu X."/>
            <person name="Sun Y."/>
        </authorList>
    </citation>
    <scope>NUCLEOTIDE SEQUENCE</scope>
    <source>
        <strain evidence="1">BYM</strain>
        <tissue evidence="1">Leaf</tissue>
    </source>
</reference>
<sequence>MVNPLAFRMPSSANWLLMQEKAIVVIRCDGRLRCYKILLRYKRQQLLEKEISILRLSRSGSSRPSTSRPIVDINVNGNEISNEDYSIPYNEIEENIAFNLNNEEDIIVADRVLPTINEYDMLYNLYNYDLEYDTNVVMQEDDIALDDDIKLDNDSMRGDDEVNGTFEVPIEANCDAHFILDRYRTDSVPIPPTRNESDSQTTRVGERISASQFVSHPSSLTIELS</sequence>
<keyword evidence="2" id="KW-1185">Reference proteome</keyword>
<accession>A0A8K0DLG4</accession>
<dbReference type="AlphaFoldDB" id="A0A8K0DLG4"/>
<proteinExistence type="predicted"/>
<dbReference type="Proteomes" id="UP000796880">
    <property type="component" value="Unassembled WGS sequence"/>
</dbReference>
<gene>
    <name evidence="1" type="ORF">FNV43_RR27346</name>
</gene>
<comment type="caution">
    <text evidence="1">The sequence shown here is derived from an EMBL/GenBank/DDBJ whole genome shotgun (WGS) entry which is preliminary data.</text>
</comment>
<protein>
    <submittedName>
        <fullName evidence="1">Uncharacterized protein</fullName>
    </submittedName>
</protein>